<sequence>MNKLLAQDKIVPRGFDGVDLKELEFPVNPNDAINKFFQNQNIIVGDKIKSIKDSLVVYTQFALAFAGYALMLALIYSGVKYMLAGSDEARLTSAKKNLYWSIIGFAIVFFALAIFKLVISTNLGGQDWELTEKTHNDIFLKLIVTITPIINWILSITGVLFMILLVINGFRYLISAGGEGTETAKKSFVNAIIGLVIVAFSFAIASLIQKTFSDLSITPNI</sequence>
<keyword evidence="1" id="KW-1133">Transmembrane helix</keyword>
<dbReference type="Proteomes" id="UP000034316">
    <property type="component" value="Unassembled WGS sequence"/>
</dbReference>
<dbReference type="Gene3D" id="1.20.120.610">
    <property type="entry name" value="lithium bound rotor ring of v- atpase"/>
    <property type="match status" value="1"/>
</dbReference>
<reference evidence="2 3" key="1">
    <citation type="journal article" date="2015" name="Nature">
        <title>rRNA introns, odd ribosomes, and small enigmatic genomes across a large radiation of phyla.</title>
        <authorList>
            <person name="Brown C.T."/>
            <person name="Hug L.A."/>
            <person name="Thomas B.C."/>
            <person name="Sharon I."/>
            <person name="Castelle C.J."/>
            <person name="Singh A."/>
            <person name="Wilkins M.J."/>
            <person name="Williams K.H."/>
            <person name="Banfield J.F."/>
        </authorList>
    </citation>
    <scope>NUCLEOTIDE SEQUENCE [LARGE SCALE GENOMIC DNA]</scope>
</reference>
<evidence type="ECO:0000256" key="1">
    <source>
        <dbReference type="SAM" id="Phobius"/>
    </source>
</evidence>
<dbReference type="Pfam" id="PF18895">
    <property type="entry name" value="T4SS_pilin"/>
    <property type="match status" value="2"/>
</dbReference>
<dbReference type="AlphaFoldDB" id="A0A0G0DGC8"/>
<accession>A0A0G0DGC8</accession>
<organism evidence="2 3">
    <name type="scientific">Berkelbacteria bacterium GW2011_GWA2_35_9</name>
    <dbReference type="NCBI Taxonomy" id="1618333"/>
    <lineage>
        <taxon>Bacteria</taxon>
        <taxon>Candidatus Berkelbacteria</taxon>
    </lineage>
</organism>
<name>A0A0G0DGC8_9BACT</name>
<dbReference type="InterPro" id="IPR043993">
    <property type="entry name" value="T4SS_pilin"/>
</dbReference>
<dbReference type="PATRIC" id="fig|1618333.3.peg.641"/>
<dbReference type="InterPro" id="IPR035921">
    <property type="entry name" value="F/V-ATP_Csub_sf"/>
</dbReference>
<gene>
    <name evidence="2" type="ORF">UR93_C0030G0004</name>
</gene>
<dbReference type="STRING" id="1618333.UR93_C0030G0004"/>
<dbReference type="EMBL" id="LBRB01000030">
    <property type="protein sequence ID" value="KKP87831.1"/>
    <property type="molecule type" value="Genomic_DNA"/>
</dbReference>
<feature type="transmembrane region" description="Helical" evidence="1">
    <location>
        <begin position="139"/>
        <end position="167"/>
    </location>
</feature>
<evidence type="ECO:0000313" key="2">
    <source>
        <dbReference type="EMBL" id="KKP87831.1"/>
    </source>
</evidence>
<keyword evidence="1" id="KW-0472">Membrane</keyword>
<feature type="transmembrane region" description="Helical" evidence="1">
    <location>
        <begin position="55"/>
        <end position="78"/>
    </location>
</feature>
<feature type="transmembrane region" description="Helical" evidence="1">
    <location>
        <begin position="187"/>
        <end position="208"/>
    </location>
</feature>
<keyword evidence="1" id="KW-0812">Transmembrane</keyword>
<proteinExistence type="predicted"/>
<feature type="transmembrane region" description="Helical" evidence="1">
    <location>
        <begin position="98"/>
        <end position="119"/>
    </location>
</feature>
<comment type="caution">
    <text evidence="2">The sequence shown here is derived from an EMBL/GenBank/DDBJ whole genome shotgun (WGS) entry which is preliminary data.</text>
</comment>
<protein>
    <submittedName>
        <fullName evidence="2">Uncharacterized protein</fullName>
    </submittedName>
</protein>
<evidence type="ECO:0000313" key="3">
    <source>
        <dbReference type="Proteomes" id="UP000034316"/>
    </source>
</evidence>